<dbReference type="OrthoDB" id="286959at2"/>
<dbReference type="EMBL" id="SJPG01000001">
    <property type="protein sequence ID" value="TWT62160.1"/>
    <property type="molecule type" value="Genomic_DNA"/>
</dbReference>
<sequence length="203" mass="22786">MAQSTRVDRFKQYVSDCYPFGVLILLAFVVVLGCDSNNSSLTEQNPFGEVYLSEEKFKKEVYKNEENYKIVSNAATVEAFTIDPSSQWQSWGQATVEDYPIIEGPVGLNPEIASEFINFMTSKKSFNVILGAKGCRPMPGVRIKFTGKVKSIDVLICFLCAHLGVFEDGELIGWGDFDCTEKRLIRLVQSVFPDDPKIQELSK</sequence>
<dbReference type="RefSeq" id="WP_146504048.1">
    <property type="nucleotide sequence ID" value="NZ_SJPG01000001.1"/>
</dbReference>
<protein>
    <submittedName>
        <fullName evidence="2">Uncharacterized protein</fullName>
    </submittedName>
</protein>
<feature type="transmembrane region" description="Helical" evidence="1">
    <location>
        <begin position="12"/>
        <end position="33"/>
    </location>
</feature>
<reference evidence="2 3" key="1">
    <citation type="submission" date="2019-02" db="EMBL/GenBank/DDBJ databases">
        <title>Deep-cultivation of Planctomycetes and their phenomic and genomic characterization uncovers novel biology.</title>
        <authorList>
            <person name="Wiegand S."/>
            <person name="Jogler M."/>
            <person name="Boedeker C."/>
            <person name="Pinto D."/>
            <person name="Vollmers J."/>
            <person name="Rivas-Marin E."/>
            <person name="Kohn T."/>
            <person name="Peeters S.H."/>
            <person name="Heuer A."/>
            <person name="Rast P."/>
            <person name="Oberbeckmann S."/>
            <person name="Bunk B."/>
            <person name="Jeske O."/>
            <person name="Meyerdierks A."/>
            <person name="Storesund J.E."/>
            <person name="Kallscheuer N."/>
            <person name="Luecker S."/>
            <person name="Lage O.M."/>
            <person name="Pohl T."/>
            <person name="Merkel B.J."/>
            <person name="Hornburger P."/>
            <person name="Mueller R.-W."/>
            <person name="Bruemmer F."/>
            <person name="Labrenz M."/>
            <person name="Spormann A.M."/>
            <person name="Op Den Camp H."/>
            <person name="Overmann J."/>
            <person name="Amann R."/>
            <person name="Jetten M.S.M."/>
            <person name="Mascher T."/>
            <person name="Medema M.H."/>
            <person name="Devos D.P."/>
            <person name="Kaster A.-K."/>
            <person name="Ovreas L."/>
            <person name="Rohde M."/>
            <person name="Galperin M.Y."/>
            <person name="Jogler C."/>
        </authorList>
    </citation>
    <scope>NUCLEOTIDE SEQUENCE [LARGE SCALE GENOMIC DNA]</scope>
    <source>
        <strain evidence="2 3">Pan54</strain>
    </source>
</reference>
<keyword evidence="3" id="KW-1185">Reference proteome</keyword>
<evidence type="ECO:0000256" key="1">
    <source>
        <dbReference type="SAM" id="Phobius"/>
    </source>
</evidence>
<dbReference type="Proteomes" id="UP000316095">
    <property type="component" value="Unassembled WGS sequence"/>
</dbReference>
<dbReference type="PROSITE" id="PS51257">
    <property type="entry name" value="PROKAR_LIPOPROTEIN"/>
    <property type="match status" value="1"/>
</dbReference>
<name>A0A5C5XGP9_9PLAN</name>
<comment type="caution">
    <text evidence="2">The sequence shown here is derived from an EMBL/GenBank/DDBJ whole genome shotgun (WGS) entry which is preliminary data.</text>
</comment>
<accession>A0A5C5XGP9</accession>
<gene>
    <name evidence="2" type="ORF">Pan54_29010</name>
</gene>
<proteinExistence type="predicted"/>
<keyword evidence="1" id="KW-0472">Membrane</keyword>
<keyword evidence="1" id="KW-0812">Transmembrane</keyword>
<evidence type="ECO:0000313" key="2">
    <source>
        <dbReference type="EMBL" id="TWT62160.1"/>
    </source>
</evidence>
<organism evidence="2 3">
    <name type="scientific">Rubinisphaera italica</name>
    <dbReference type="NCBI Taxonomy" id="2527969"/>
    <lineage>
        <taxon>Bacteria</taxon>
        <taxon>Pseudomonadati</taxon>
        <taxon>Planctomycetota</taxon>
        <taxon>Planctomycetia</taxon>
        <taxon>Planctomycetales</taxon>
        <taxon>Planctomycetaceae</taxon>
        <taxon>Rubinisphaera</taxon>
    </lineage>
</organism>
<keyword evidence="1" id="KW-1133">Transmembrane helix</keyword>
<evidence type="ECO:0000313" key="3">
    <source>
        <dbReference type="Proteomes" id="UP000316095"/>
    </source>
</evidence>
<dbReference type="AlphaFoldDB" id="A0A5C5XGP9"/>